<comment type="caution">
    <text evidence="2">The sequence shown here is derived from an EMBL/GenBank/DDBJ whole genome shotgun (WGS) entry which is preliminary data.</text>
</comment>
<sequence>MVSAGARAGSGSAEEEAAAADERDPARCRSPFGAPFVYGGATFLHHHHHPLGASPPSRDPVGDQSTCSDGSLLSMGSSDLDEDSCGQNSSRHSSKLSLQDKRSASADGGDLEVCVSTTPLSHSAARHKMAVKPKRTHGAPRRRRIPQLSSAPALPATPELNEEPNGSGRSISPELSTSQIGIELDIVIIE</sequence>
<feature type="region of interest" description="Disordered" evidence="1">
    <location>
        <begin position="1"/>
        <end position="31"/>
    </location>
</feature>
<organism evidence="2 3">
    <name type="scientific">Frankliniella fusca</name>
    <dbReference type="NCBI Taxonomy" id="407009"/>
    <lineage>
        <taxon>Eukaryota</taxon>
        <taxon>Metazoa</taxon>
        <taxon>Ecdysozoa</taxon>
        <taxon>Arthropoda</taxon>
        <taxon>Hexapoda</taxon>
        <taxon>Insecta</taxon>
        <taxon>Pterygota</taxon>
        <taxon>Neoptera</taxon>
        <taxon>Paraneoptera</taxon>
        <taxon>Thysanoptera</taxon>
        <taxon>Terebrantia</taxon>
        <taxon>Thripoidea</taxon>
        <taxon>Thripidae</taxon>
        <taxon>Frankliniella</taxon>
    </lineage>
</organism>
<feature type="compositionally biased region" description="Polar residues" evidence="1">
    <location>
        <begin position="85"/>
        <end position="97"/>
    </location>
</feature>
<feature type="compositionally biased region" description="Basic residues" evidence="1">
    <location>
        <begin position="124"/>
        <end position="145"/>
    </location>
</feature>
<name>A0AAE1LP78_9NEOP</name>
<proteinExistence type="predicted"/>
<dbReference type="EMBL" id="JAHWGI010001271">
    <property type="protein sequence ID" value="KAK3926928.1"/>
    <property type="molecule type" value="Genomic_DNA"/>
</dbReference>
<reference evidence="2" key="1">
    <citation type="submission" date="2021-07" db="EMBL/GenBank/DDBJ databases">
        <authorList>
            <person name="Catto M.A."/>
            <person name="Jacobson A."/>
            <person name="Kennedy G."/>
            <person name="Labadie P."/>
            <person name="Hunt B.G."/>
            <person name="Srinivasan R."/>
        </authorList>
    </citation>
    <scope>NUCLEOTIDE SEQUENCE</scope>
    <source>
        <strain evidence="2">PL_HMW_Pooled</strain>
        <tissue evidence="2">Head</tissue>
    </source>
</reference>
<feature type="compositionally biased region" description="Low complexity" evidence="1">
    <location>
        <begin position="1"/>
        <end position="12"/>
    </location>
</feature>
<feature type="compositionally biased region" description="Low complexity" evidence="1">
    <location>
        <begin position="68"/>
        <end position="78"/>
    </location>
</feature>
<gene>
    <name evidence="2" type="ORF">KUF71_015264</name>
</gene>
<keyword evidence="3" id="KW-1185">Reference proteome</keyword>
<protein>
    <submittedName>
        <fullName evidence="2">Capping protein inhibiting regulator of actin dynamics</fullName>
    </submittedName>
</protein>
<evidence type="ECO:0000313" key="2">
    <source>
        <dbReference type="EMBL" id="KAK3926928.1"/>
    </source>
</evidence>
<feature type="compositionally biased region" description="Polar residues" evidence="1">
    <location>
        <begin position="167"/>
        <end position="176"/>
    </location>
</feature>
<reference evidence="2" key="2">
    <citation type="journal article" date="2023" name="BMC Genomics">
        <title>Pest status, molecular evolution, and epigenetic factors derived from the genome assembly of Frankliniella fusca, a thysanopteran phytovirus vector.</title>
        <authorList>
            <person name="Catto M.A."/>
            <person name="Labadie P.E."/>
            <person name="Jacobson A.L."/>
            <person name="Kennedy G.G."/>
            <person name="Srinivasan R."/>
            <person name="Hunt B.G."/>
        </authorList>
    </citation>
    <scope>NUCLEOTIDE SEQUENCE</scope>
    <source>
        <strain evidence="2">PL_HMW_Pooled</strain>
    </source>
</reference>
<evidence type="ECO:0000256" key="1">
    <source>
        <dbReference type="SAM" id="MobiDB-lite"/>
    </source>
</evidence>
<accession>A0AAE1LP78</accession>
<feature type="region of interest" description="Disordered" evidence="1">
    <location>
        <begin position="45"/>
        <end position="176"/>
    </location>
</feature>
<dbReference type="Proteomes" id="UP001219518">
    <property type="component" value="Unassembled WGS sequence"/>
</dbReference>
<evidence type="ECO:0000313" key="3">
    <source>
        <dbReference type="Proteomes" id="UP001219518"/>
    </source>
</evidence>
<dbReference type="AlphaFoldDB" id="A0AAE1LP78"/>